<evidence type="ECO:0000256" key="1">
    <source>
        <dbReference type="SAM" id="MobiDB-lite"/>
    </source>
</evidence>
<organism evidence="2 3">
    <name type="scientific">Citrobacter portucalensis</name>
    <dbReference type="NCBI Taxonomy" id="1639133"/>
    <lineage>
        <taxon>Bacteria</taxon>
        <taxon>Pseudomonadati</taxon>
        <taxon>Pseudomonadota</taxon>
        <taxon>Gammaproteobacteria</taxon>
        <taxon>Enterobacterales</taxon>
        <taxon>Enterobacteriaceae</taxon>
        <taxon>Citrobacter</taxon>
        <taxon>Citrobacter freundii complex</taxon>
    </lineage>
</organism>
<dbReference type="Proteomes" id="UP000323297">
    <property type="component" value="Unassembled WGS sequence"/>
</dbReference>
<gene>
    <name evidence="2" type="ORF">D3H66_23460</name>
</gene>
<reference evidence="2 3" key="1">
    <citation type="submission" date="2019-08" db="EMBL/GenBank/DDBJ databases">
        <title>Draft genome sequence of Citrobacter portucalensis strain isolated from green turtle.</title>
        <authorList>
            <person name="Fernandes M.R."/>
            <person name="Sellera F.P."/>
            <person name="Goldeberg D.W."/>
            <person name="Costa D.C."/>
            <person name="Lincopan N."/>
        </authorList>
    </citation>
    <scope>NUCLEOTIDE SEQUENCE [LARGE SCALE GENOMIC DNA]</scope>
    <source>
        <strain evidence="2 3">TV06</strain>
    </source>
</reference>
<dbReference type="RefSeq" id="WP_149608289.1">
    <property type="nucleotide sequence ID" value="NZ_VTZD01000036.1"/>
</dbReference>
<protein>
    <submittedName>
        <fullName evidence="2">Uncharacterized protein</fullName>
    </submittedName>
</protein>
<comment type="caution">
    <text evidence="2">The sequence shown here is derived from an EMBL/GenBank/DDBJ whole genome shotgun (WGS) entry which is preliminary data.</text>
</comment>
<proteinExistence type="predicted"/>
<name>A0A5B0SUY8_9ENTR</name>
<sequence>PSARIPAGSPGQASTPARFSAGPGSSLQLSDFQLNLFCCLNKKVDGQVWLVRLKIADVFP</sequence>
<dbReference type="EMBL" id="VTZD01000036">
    <property type="protein sequence ID" value="KAA1140983.1"/>
    <property type="molecule type" value="Genomic_DNA"/>
</dbReference>
<feature type="region of interest" description="Disordered" evidence="1">
    <location>
        <begin position="1"/>
        <end position="24"/>
    </location>
</feature>
<feature type="non-terminal residue" evidence="2">
    <location>
        <position position="1"/>
    </location>
</feature>
<feature type="compositionally biased region" description="Polar residues" evidence="1">
    <location>
        <begin position="11"/>
        <end position="24"/>
    </location>
</feature>
<evidence type="ECO:0000313" key="3">
    <source>
        <dbReference type="Proteomes" id="UP000323297"/>
    </source>
</evidence>
<evidence type="ECO:0000313" key="2">
    <source>
        <dbReference type="EMBL" id="KAA1140983.1"/>
    </source>
</evidence>
<accession>A0A5B0SUY8</accession>
<dbReference type="AlphaFoldDB" id="A0A5B0SUY8"/>